<dbReference type="GO" id="GO:0016810">
    <property type="term" value="F:hydrolase activity, acting on carbon-nitrogen (but not peptide) bonds"/>
    <property type="evidence" value="ECO:0007669"/>
    <property type="project" value="InterPro"/>
</dbReference>
<comment type="caution">
    <text evidence="1">The sequence shown here is derived from an EMBL/GenBank/DDBJ whole genome shotgun (WGS) entry which is preliminary data.</text>
</comment>
<evidence type="ECO:0000313" key="2">
    <source>
        <dbReference type="Proteomes" id="UP000430985"/>
    </source>
</evidence>
<dbReference type="PANTHER" id="PTHR43135">
    <property type="entry name" value="ALPHA-D-RIBOSE 1-METHYLPHOSPHONATE 5-TRIPHOSPHATE DIPHOSPHATASE"/>
    <property type="match status" value="1"/>
</dbReference>
<dbReference type="InterPro" id="IPR057744">
    <property type="entry name" value="OTAase-like"/>
</dbReference>
<dbReference type="AlphaFoldDB" id="A0A347T6P8"/>
<dbReference type="InterPro" id="IPR006680">
    <property type="entry name" value="Amidohydro-rel"/>
</dbReference>
<dbReference type="Pfam" id="PF01979">
    <property type="entry name" value="Amidohydro_1"/>
    <property type="match status" value="1"/>
</dbReference>
<dbReference type="RefSeq" id="WP_003665838.1">
    <property type="nucleotide sequence ID" value="NZ_CP029613.1"/>
</dbReference>
<accession>A0A347T6P8</accession>
<dbReference type="CDD" id="cd01299">
    <property type="entry name" value="Met_dep_hydrolase_A"/>
    <property type="match status" value="1"/>
</dbReference>
<reference evidence="1 2" key="1">
    <citation type="submission" date="2019-11" db="EMBL/GenBank/DDBJ databases">
        <title>Draft genome sequence of 12 host-associated Lactobacillus reuteri rodent strains.</title>
        <authorList>
            <person name="Zhang S."/>
            <person name="Ozcam M."/>
            <person name="Van Pijkeren J.P."/>
        </authorList>
    </citation>
    <scope>NUCLEOTIDE SEQUENCE [LARGE SCALE GENOMIC DNA]</scope>
    <source>
        <strain evidence="1 2">Rat19</strain>
    </source>
</reference>
<dbReference type="InterPro" id="IPR051781">
    <property type="entry name" value="Metallo-dep_Hydrolase"/>
</dbReference>
<name>A0A347T6P8_LIMRT</name>
<dbReference type="Proteomes" id="UP000430985">
    <property type="component" value="Unassembled WGS sequence"/>
</dbReference>
<organism evidence="1 2">
    <name type="scientific">Limosilactobacillus reuteri</name>
    <name type="common">Lactobacillus reuteri</name>
    <dbReference type="NCBI Taxonomy" id="1598"/>
    <lineage>
        <taxon>Bacteria</taxon>
        <taxon>Bacillati</taxon>
        <taxon>Bacillota</taxon>
        <taxon>Bacilli</taxon>
        <taxon>Lactobacillales</taxon>
        <taxon>Lactobacillaceae</taxon>
        <taxon>Limosilactobacillus</taxon>
    </lineage>
</organism>
<dbReference type="PANTHER" id="PTHR43135:SF3">
    <property type="entry name" value="ALPHA-D-RIBOSE 1-METHYLPHOSPHONATE 5-TRIPHOSPHATE DIPHOSPHATASE"/>
    <property type="match status" value="1"/>
</dbReference>
<keyword evidence="1" id="KW-0378">Hydrolase</keyword>
<dbReference type="SUPFAM" id="SSF51338">
    <property type="entry name" value="Composite domain of metallo-dependent hydrolases"/>
    <property type="match status" value="1"/>
</dbReference>
<gene>
    <name evidence="1" type="ORF">GIX83_00620</name>
</gene>
<protein>
    <submittedName>
        <fullName evidence="1">Amidohydrolase family protein</fullName>
    </submittedName>
</protein>
<dbReference type="Gene3D" id="3.20.20.140">
    <property type="entry name" value="Metal-dependent hydrolases"/>
    <property type="match status" value="1"/>
</dbReference>
<dbReference type="InterPro" id="IPR032466">
    <property type="entry name" value="Metal_Hydrolase"/>
</dbReference>
<dbReference type="InterPro" id="IPR011059">
    <property type="entry name" value="Metal-dep_hydrolase_composite"/>
</dbReference>
<sequence>MSKTVYLNCRLFDGTKNALTKQAWFEVDNEKGKLTQTGSGKYEGTADQTIDLHNQYVMPGLVDAHTHIFMNALTNKLYYLTEAEVTLQALENLREALKVGVTYIRDCGAAFDVDIKLQKYRDHHPFTGPEIQPSGRPMSMTGGHGDFVEGEHGETTWGYLVDSPEQMRHAVRLAFKEGARNIKVMSTGGVMSATDQIDDTELSLEELQMAVKEAHSKHMTVAAHAEGATGIHNAIVAGVDSIEHGCYICHDDIDQMKKQGTYLTPTLIAGYTIPKFGQGKLPQYMLDKAEAFLDDFFSNVGEAIKAGVNLAFGTDSGTPFNQFKDAPLELALMVKAGASNFQALRAAGLGSATLLGIDQNYGSLEPGKFADFLVLNNNPLSDVNAVQQIDKQVYQHGQRKF</sequence>
<dbReference type="Gene3D" id="2.30.40.10">
    <property type="entry name" value="Urease, subunit C, domain 1"/>
    <property type="match status" value="1"/>
</dbReference>
<evidence type="ECO:0000313" key="1">
    <source>
        <dbReference type="EMBL" id="MRG68389.1"/>
    </source>
</evidence>
<dbReference type="EMBL" id="WJNE01000001">
    <property type="protein sequence ID" value="MRG68389.1"/>
    <property type="molecule type" value="Genomic_DNA"/>
</dbReference>
<dbReference type="SUPFAM" id="SSF51556">
    <property type="entry name" value="Metallo-dependent hydrolases"/>
    <property type="match status" value="1"/>
</dbReference>
<proteinExistence type="predicted"/>